<evidence type="ECO:0000313" key="3">
    <source>
        <dbReference type="EMBL" id="KAK3784989.1"/>
    </source>
</evidence>
<reference evidence="3" key="1">
    <citation type="journal article" date="2023" name="G3 (Bethesda)">
        <title>A reference genome for the long-term kleptoplast-retaining sea slug Elysia crispata morphotype clarki.</title>
        <authorList>
            <person name="Eastman K.E."/>
            <person name="Pendleton A.L."/>
            <person name="Shaikh M.A."/>
            <person name="Suttiyut T."/>
            <person name="Ogas R."/>
            <person name="Tomko P."/>
            <person name="Gavelis G."/>
            <person name="Widhalm J.R."/>
            <person name="Wisecaver J.H."/>
        </authorList>
    </citation>
    <scope>NUCLEOTIDE SEQUENCE</scope>
    <source>
        <strain evidence="3">ECLA1</strain>
    </source>
</reference>
<keyword evidence="1" id="KW-0175">Coiled coil</keyword>
<feature type="compositionally biased region" description="Polar residues" evidence="2">
    <location>
        <begin position="153"/>
        <end position="168"/>
    </location>
</feature>
<proteinExistence type="predicted"/>
<dbReference type="AlphaFoldDB" id="A0AAE1ABS6"/>
<comment type="caution">
    <text evidence="3">The sequence shown here is derived from an EMBL/GenBank/DDBJ whole genome shotgun (WGS) entry which is preliminary data.</text>
</comment>
<feature type="non-terminal residue" evidence="3">
    <location>
        <position position="1"/>
    </location>
</feature>
<keyword evidence="4" id="KW-1185">Reference proteome</keyword>
<feature type="compositionally biased region" description="Polar residues" evidence="2">
    <location>
        <begin position="125"/>
        <end position="134"/>
    </location>
</feature>
<feature type="region of interest" description="Disordered" evidence="2">
    <location>
        <begin position="117"/>
        <end position="250"/>
    </location>
</feature>
<gene>
    <name evidence="3" type="ORF">RRG08_037941</name>
</gene>
<feature type="coiled-coil region" evidence="1">
    <location>
        <begin position="68"/>
        <end position="95"/>
    </location>
</feature>
<protein>
    <submittedName>
        <fullName evidence="3">Uncharacterized protein</fullName>
    </submittedName>
</protein>
<dbReference type="Gene3D" id="2.30.29.30">
    <property type="entry name" value="Pleckstrin-homology domain (PH domain)/Phosphotyrosine-binding domain (PTB)"/>
    <property type="match status" value="1"/>
</dbReference>
<dbReference type="Proteomes" id="UP001283361">
    <property type="component" value="Unassembled WGS sequence"/>
</dbReference>
<dbReference type="EMBL" id="JAWDGP010002177">
    <property type="protein sequence ID" value="KAK3784989.1"/>
    <property type="molecule type" value="Genomic_DNA"/>
</dbReference>
<evidence type="ECO:0000256" key="2">
    <source>
        <dbReference type="SAM" id="MobiDB-lite"/>
    </source>
</evidence>
<sequence>DRSEENRRRDLICVDICSQDPLWDLGEVAEEITLTIGQAFDLAYKKFLESNSNEGDLKKQFILLQKKVNQLSFENQTLKKRIAELEKLKDRSDLDQYRIANQISDLSVVTLNLRESSTDDDDSAFGSSSHQPDASKTVVGRRLENLLPLDDASSPSNGTGTRHTNGAHVQTPDAAAMPILSPPPPNTRSHRANSLRNQTGSTPSTPGTPSNSNPFYASPSSTTQAPGQVDPFGMQAFSPVSQSGNSEQELIDIRDGFSRGLTFGTDDFTLDDLDPLNQKM</sequence>
<feature type="compositionally biased region" description="Low complexity" evidence="2">
    <location>
        <begin position="199"/>
        <end position="214"/>
    </location>
</feature>
<feature type="compositionally biased region" description="Polar residues" evidence="2">
    <location>
        <begin position="238"/>
        <end position="248"/>
    </location>
</feature>
<name>A0AAE1ABS6_9GAST</name>
<evidence type="ECO:0000256" key="1">
    <source>
        <dbReference type="SAM" id="Coils"/>
    </source>
</evidence>
<organism evidence="3 4">
    <name type="scientific">Elysia crispata</name>
    <name type="common">lettuce slug</name>
    <dbReference type="NCBI Taxonomy" id="231223"/>
    <lineage>
        <taxon>Eukaryota</taxon>
        <taxon>Metazoa</taxon>
        <taxon>Spiralia</taxon>
        <taxon>Lophotrochozoa</taxon>
        <taxon>Mollusca</taxon>
        <taxon>Gastropoda</taxon>
        <taxon>Heterobranchia</taxon>
        <taxon>Euthyneura</taxon>
        <taxon>Panpulmonata</taxon>
        <taxon>Sacoglossa</taxon>
        <taxon>Placobranchoidea</taxon>
        <taxon>Plakobranchidae</taxon>
        <taxon>Elysia</taxon>
    </lineage>
</organism>
<evidence type="ECO:0000313" key="4">
    <source>
        <dbReference type="Proteomes" id="UP001283361"/>
    </source>
</evidence>
<dbReference type="InterPro" id="IPR011993">
    <property type="entry name" value="PH-like_dom_sf"/>
</dbReference>
<accession>A0AAE1ABS6</accession>